<dbReference type="PANTHER" id="PTHR47926">
    <property type="entry name" value="PENTATRICOPEPTIDE REPEAT-CONTAINING PROTEIN"/>
    <property type="match status" value="1"/>
</dbReference>
<dbReference type="GO" id="GO:0008270">
    <property type="term" value="F:zinc ion binding"/>
    <property type="evidence" value="ECO:0007669"/>
    <property type="project" value="InterPro"/>
</dbReference>
<accession>A0AAD7VJ09</accession>
<dbReference type="FunFam" id="1.25.40.10:FF:000144">
    <property type="entry name" value="Pentatricopeptide repeat-containing protein, mitochondrial"/>
    <property type="match status" value="1"/>
</dbReference>
<dbReference type="NCBIfam" id="TIGR00756">
    <property type="entry name" value="PPR"/>
    <property type="match status" value="6"/>
</dbReference>
<dbReference type="GO" id="GO:0005739">
    <property type="term" value="C:mitochondrion"/>
    <property type="evidence" value="ECO:0007669"/>
    <property type="project" value="UniProtKB-ARBA"/>
</dbReference>
<dbReference type="Pfam" id="PF13041">
    <property type="entry name" value="PPR_2"/>
    <property type="match status" value="4"/>
</dbReference>
<keyword evidence="2" id="KW-0677">Repeat</keyword>
<dbReference type="FunFam" id="1.25.40.10:FF:000073">
    <property type="entry name" value="Pentatricopeptide repeat-containing protein chloroplastic"/>
    <property type="match status" value="2"/>
</dbReference>
<dbReference type="FunFam" id="1.25.40.10:FF:000725">
    <property type="entry name" value="Pentatricopeptide repeat-containing protein At3g63370, chloroplastic"/>
    <property type="match status" value="1"/>
</dbReference>
<dbReference type="InterPro" id="IPR046849">
    <property type="entry name" value="E2_motif"/>
</dbReference>
<dbReference type="InterPro" id="IPR011990">
    <property type="entry name" value="TPR-like_helical_dom_sf"/>
</dbReference>
<name>A0AAD7VJ09_QUISA</name>
<evidence type="ECO:0000313" key="6">
    <source>
        <dbReference type="EMBL" id="KAJ7977334.1"/>
    </source>
</evidence>
<reference evidence="6" key="1">
    <citation type="journal article" date="2023" name="Science">
        <title>Elucidation of the pathway for biosynthesis of saponin adjuvants from the soapbark tree.</title>
        <authorList>
            <person name="Reed J."/>
            <person name="Orme A."/>
            <person name="El-Demerdash A."/>
            <person name="Owen C."/>
            <person name="Martin L.B.B."/>
            <person name="Misra R.C."/>
            <person name="Kikuchi S."/>
            <person name="Rejzek M."/>
            <person name="Martin A.C."/>
            <person name="Harkess A."/>
            <person name="Leebens-Mack J."/>
            <person name="Louveau T."/>
            <person name="Stephenson M.J."/>
            <person name="Osbourn A."/>
        </authorList>
    </citation>
    <scope>NUCLEOTIDE SEQUENCE</scope>
    <source>
        <strain evidence="6">S10</strain>
    </source>
</reference>
<dbReference type="InterPro" id="IPR002885">
    <property type="entry name" value="PPR_rpt"/>
</dbReference>
<dbReference type="FunFam" id="1.25.40.10:FF:000366">
    <property type="entry name" value="Pentatricopeptide (PPR) repeat-containing protein"/>
    <property type="match status" value="1"/>
</dbReference>
<dbReference type="AlphaFoldDB" id="A0AAD7VJ09"/>
<dbReference type="InterPro" id="IPR046848">
    <property type="entry name" value="E_motif"/>
</dbReference>
<dbReference type="Pfam" id="PF14432">
    <property type="entry name" value="DYW_deaminase"/>
    <property type="match status" value="1"/>
</dbReference>
<evidence type="ECO:0000313" key="7">
    <source>
        <dbReference type="Proteomes" id="UP001163823"/>
    </source>
</evidence>
<dbReference type="InterPro" id="IPR046960">
    <property type="entry name" value="PPR_At4g14850-like_plant"/>
</dbReference>
<proteinExistence type="inferred from homology"/>
<evidence type="ECO:0000256" key="1">
    <source>
        <dbReference type="ARBA" id="ARBA00006643"/>
    </source>
</evidence>
<feature type="repeat" description="PPR" evidence="4">
    <location>
        <begin position="644"/>
        <end position="678"/>
    </location>
</feature>
<dbReference type="EMBL" id="JARAOO010000003">
    <property type="protein sequence ID" value="KAJ7977334.1"/>
    <property type="molecule type" value="Genomic_DNA"/>
</dbReference>
<evidence type="ECO:0000256" key="2">
    <source>
        <dbReference type="ARBA" id="ARBA00022737"/>
    </source>
</evidence>
<keyword evidence="7" id="KW-1185">Reference proteome</keyword>
<dbReference type="Gene3D" id="1.25.40.10">
    <property type="entry name" value="Tetratricopeptide repeat domain"/>
    <property type="match status" value="5"/>
</dbReference>
<dbReference type="GO" id="GO:0003723">
    <property type="term" value="F:RNA binding"/>
    <property type="evidence" value="ECO:0007669"/>
    <property type="project" value="InterPro"/>
</dbReference>
<feature type="repeat" description="PPR" evidence="4">
    <location>
        <begin position="139"/>
        <end position="173"/>
    </location>
</feature>
<dbReference type="Pfam" id="PF20430">
    <property type="entry name" value="Eplus_motif"/>
    <property type="match status" value="1"/>
</dbReference>
<dbReference type="Pfam" id="PF20431">
    <property type="entry name" value="E_motif"/>
    <property type="match status" value="1"/>
</dbReference>
<dbReference type="FunFam" id="1.25.40.10:FF:000205">
    <property type="entry name" value="Pentatricopeptide repeat-containing protein, mitochondrial"/>
    <property type="match status" value="1"/>
</dbReference>
<protein>
    <submittedName>
        <fullName evidence="6">Pentatricopeptide repeat-containing protein</fullName>
    </submittedName>
</protein>
<organism evidence="6 7">
    <name type="scientific">Quillaja saponaria</name>
    <name type="common">Soap bark tree</name>
    <dbReference type="NCBI Taxonomy" id="32244"/>
    <lineage>
        <taxon>Eukaryota</taxon>
        <taxon>Viridiplantae</taxon>
        <taxon>Streptophyta</taxon>
        <taxon>Embryophyta</taxon>
        <taxon>Tracheophyta</taxon>
        <taxon>Spermatophyta</taxon>
        <taxon>Magnoliopsida</taxon>
        <taxon>eudicotyledons</taxon>
        <taxon>Gunneridae</taxon>
        <taxon>Pentapetalae</taxon>
        <taxon>rosids</taxon>
        <taxon>fabids</taxon>
        <taxon>Fabales</taxon>
        <taxon>Quillajaceae</taxon>
        <taxon>Quillaja</taxon>
    </lineage>
</organism>
<dbReference type="GO" id="GO:0009451">
    <property type="term" value="P:RNA modification"/>
    <property type="evidence" value="ECO:0007669"/>
    <property type="project" value="InterPro"/>
</dbReference>
<dbReference type="PANTHER" id="PTHR47926:SF377">
    <property type="entry name" value="OS04G0469400 PROTEIN"/>
    <property type="match status" value="1"/>
</dbReference>
<feature type="repeat" description="PPR" evidence="4">
    <location>
        <begin position="311"/>
        <end position="341"/>
    </location>
</feature>
<feature type="repeat" description="PPR" evidence="4">
    <location>
        <begin position="342"/>
        <end position="376"/>
    </location>
</feature>
<evidence type="ECO:0000256" key="4">
    <source>
        <dbReference type="PROSITE-ProRule" id="PRU00708"/>
    </source>
</evidence>
<dbReference type="InterPro" id="IPR032867">
    <property type="entry name" value="DYW_dom"/>
</dbReference>
<dbReference type="Pfam" id="PF01535">
    <property type="entry name" value="PPR"/>
    <property type="match status" value="5"/>
</dbReference>
<dbReference type="Proteomes" id="UP001163823">
    <property type="component" value="Chromosome 3"/>
</dbReference>
<comment type="similarity">
    <text evidence="1">Belongs to the PPR family. PCMP-H subfamily.</text>
</comment>
<dbReference type="PROSITE" id="PS51375">
    <property type="entry name" value="PPR"/>
    <property type="match status" value="7"/>
</dbReference>
<evidence type="ECO:0000259" key="5">
    <source>
        <dbReference type="Pfam" id="PF14432"/>
    </source>
</evidence>
<dbReference type="KEGG" id="qsa:O6P43_006978"/>
<feature type="repeat" description="PPR" evidence="4">
    <location>
        <begin position="241"/>
        <end position="275"/>
    </location>
</feature>
<evidence type="ECO:0000256" key="3">
    <source>
        <dbReference type="ARBA" id="ARBA00061659"/>
    </source>
</evidence>
<sequence>MASSVQHFQTNTLFVIPNKMIFKKAHVSPLIQIPKFSLKSIKMPLKQICREGNLREAFQSLSSNQNTFQFCLEEPYSLILELCASKKALSQGKQIHAHMMKSYDNFDSAFLSTKLVHLYGKCGSLLLAEKVFDRMRHRTIFTWNAMIGACVSNGEHLGALELYREMRVSGVHVDAYTFPCVLKACGARNDHHVGAEIHGLATKCGYVMVVFVANALVSMYAKCDDLRGARLLFDSIIEKEDPVSWNSIMSAYSANGQSLEALELLRKMQEVSLARNTYTFVAALQACENSSCRKLGMEIHAVILKYNHHLDVYVANALIAMYARCGKMEKAASILKNMDYKDCISWNTVLSGFVQNDLCNDALKYFQDMWNSGRKPDQVSMLNIIAASGRLGNLFNGMEAHAYAIKNGLASDLLIGNALTDMYSKCCYVEYMGRTFEKMPDKDFISWTTIIAGYAQNECHVTALKLFQEAQTEGVQVDTMMIGSILMACSGLKCKTFIKEIHGYVIRRGLSYIVLQNSIIDVYGECGNIDYARHMFHSIESKDIVSWTSMMSSYVHNGLANEALELFQFLKETNIEPDSIAMASLLSAAASLSALNKGKEIHGFLIRMGFLLEGSTASSLVDLYARCGTLENSSRIFTCTKKKDLVLWTRMINAYGMHGRGKVAIDLFYKMRVENVVPDRITFLALLYACSHSGLITEGKNFMEIMKYEYRLEPWPEHYACLVDLLGRANCLEEAYHYVKSMQTEPTAEVWCALLGACRIHSNKELGEIAAEKLLQLDPNNPGNFVLVSNVYAENERWNDVEEVRMRMKGVGLKKNPGCSWIVVGNKVHAFMARDKSHPQSDIIYHKLAQVTETLENEGGYVAQTNFVLHNVGEKEKVHMLYGHSERLAIAYGLLDTLEGTTIRITKNLRVCGDCHTFCKLVSKFFGRRLIVRDASRFHHFENGDCSCGDFW</sequence>
<comment type="similarity">
    <text evidence="3">Belongs to the PPR family. PCMP-E subfamily.</text>
</comment>
<feature type="domain" description="DYW" evidence="5">
    <location>
        <begin position="860"/>
        <end position="952"/>
    </location>
</feature>
<feature type="repeat" description="PPR" evidence="4">
    <location>
        <begin position="443"/>
        <end position="477"/>
    </location>
</feature>
<feature type="repeat" description="PPR" evidence="4">
    <location>
        <begin position="543"/>
        <end position="577"/>
    </location>
</feature>
<gene>
    <name evidence="6" type="ORF">O6P43_006978</name>
</gene>
<dbReference type="FunFam" id="1.25.40.10:FF:000341">
    <property type="entry name" value="Pentatricopeptide repeat-containing protein chloroplastic"/>
    <property type="match status" value="1"/>
</dbReference>
<comment type="caution">
    <text evidence="6">The sequence shown here is derived from an EMBL/GenBank/DDBJ whole genome shotgun (WGS) entry which is preliminary data.</text>
</comment>